<dbReference type="InterPro" id="IPR020449">
    <property type="entry name" value="Tscrpt_reg_AraC-type_HTH"/>
</dbReference>
<evidence type="ECO:0000256" key="2">
    <source>
        <dbReference type="ARBA" id="ARBA00023125"/>
    </source>
</evidence>
<dbReference type="Pfam" id="PF02311">
    <property type="entry name" value="AraC_binding"/>
    <property type="match status" value="1"/>
</dbReference>
<evidence type="ECO:0000259" key="5">
    <source>
        <dbReference type="PROSITE" id="PS01124"/>
    </source>
</evidence>
<dbReference type="Gene3D" id="1.10.10.60">
    <property type="entry name" value="Homeodomain-like"/>
    <property type="match status" value="2"/>
</dbReference>
<keyword evidence="4" id="KW-0804">Transcription</keyword>
<keyword evidence="1" id="KW-0805">Transcription regulation</keyword>
<dbReference type="SUPFAM" id="SSF51215">
    <property type="entry name" value="Regulatory protein AraC"/>
    <property type="match status" value="1"/>
</dbReference>
<dbReference type="PROSITE" id="PS00041">
    <property type="entry name" value="HTH_ARAC_FAMILY_1"/>
    <property type="match status" value="1"/>
</dbReference>
<evidence type="ECO:0000256" key="3">
    <source>
        <dbReference type="ARBA" id="ARBA00023159"/>
    </source>
</evidence>
<evidence type="ECO:0000256" key="4">
    <source>
        <dbReference type="ARBA" id="ARBA00023163"/>
    </source>
</evidence>
<dbReference type="SUPFAM" id="SSF46689">
    <property type="entry name" value="Homeodomain-like"/>
    <property type="match status" value="2"/>
</dbReference>
<organism evidence="6 7">
    <name type="scientific">Paenibacillus thermoaerophilus</name>
    <dbReference type="NCBI Taxonomy" id="1215385"/>
    <lineage>
        <taxon>Bacteria</taxon>
        <taxon>Bacillati</taxon>
        <taxon>Bacillota</taxon>
        <taxon>Bacilli</taxon>
        <taxon>Bacillales</taxon>
        <taxon>Paenibacillaceae</taxon>
        <taxon>Paenibacillus</taxon>
    </lineage>
</organism>
<dbReference type="Proteomes" id="UP001596528">
    <property type="component" value="Unassembled WGS sequence"/>
</dbReference>
<dbReference type="EMBL" id="JBHTGQ010000030">
    <property type="protein sequence ID" value="MFC7750879.1"/>
    <property type="molecule type" value="Genomic_DNA"/>
</dbReference>
<feature type="domain" description="HTH araC/xylS-type" evidence="5">
    <location>
        <begin position="175"/>
        <end position="274"/>
    </location>
</feature>
<dbReference type="PANTHER" id="PTHR46796">
    <property type="entry name" value="HTH-TYPE TRANSCRIPTIONAL ACTIVATOR RHAS-RELATED"/>
    <property type="match status" value="1"/>
</dbReference>
<evidence type="ECO:0000256" key="1">
    <source>
        <dbReference type="ARBA" id="ARBA00023015"/>
    </source>
</evidence>
<comment type="caution">
    <text evidence="6">The sequence shown here is derived from an EMBL/GenBank/DDBJ whole genome shotgun (WGS) entry which is preliminary data.</text>
</comment>
<keyword evidence="7" id="KW-1185">Reference proteome</keyword>
<proteinExistence type="predicted"/>
<protein>
    <submittedName>
        <fullName evidence="6">AraC family transcriptional regulator</fullName>
    </submittedName>
</protein>
<dbReference type="InterPro" id="IPR037923">
    <property type="entry name" value="HTH-like"/>
</dbReference>
<dbReference type="InterPro" id="IPR018062">
    <property type="entry name" value="HTH_AraC-typ_CS"/>
</dbReference>
<dbReference type="PROSITE" id="PS01124">
    <property type="entry name" value="HTH_ARAC_FAMILY_2"/>
    <property type="match status" value="1"/>
</dbReference>
<dbReference type="PRINTS" id="PR00032">
    <property type="entry name" value="HTHARAC"/>
</dbReference>
<dbReference type="SMART" id="SM00342">
    <property type="entry name" value="HTH_ARAC"/>
    <property type="match status" value="1"/>
</dbReference>
<dbReference type="Gene3D" id="2.60.120.280">
    <property type="entry name" value="Regulatory protein AraC"/>
    <property type="match status" value="1"/>
</dbReference>
<accession>A0ABW2V7N8</accession>
<dbReference type="RefSeq" id="WP_138790670.1">
    <property type="nucleotide sequence ID" value="NZ_JBHTGQ010000030.1"/>
</dbReference>
<keyword evidence="2" id="KW-0238">DNA-binding</keyword>
<reference evidence="7" key="1">
    <citation type="journal article" date="2019" name="Int. J. Syst. Evol. Microbiol.">
        <title>The Global Catalogue of Microorganisms (GCM) 10K type strain sequencing project: providing services to taxonomists for standard genome sequencing and annotation.</title>
        <authorList>
            <consortium name="The Broad Institute Genomics Platform"/>
            <consortium name="The Broad Institute Genome Sequencing Center for Infectious Disease"/>
            <person name="Wu L."/>
            <person name="Ma J."/>
        </authorList>
    </citation>
    <scope>NUCLEOTIDE SEQUENCE [LARGE SCALE GENOMIC DNA]</scope>
    <source>
        <strain evidence="7">JCM 18657</strain>
    </source>
</reference>
<evidence type="ECO:0000313" key="7">
    <source>
        <dbReference type="Proteomes" id="UP001596528"/>
    </source>
</evidence>
<dbReference type="Pfam" id="PF12833">
    <property type="entry name" value="HTH_18"/>
    <property type="match status" value="1"/>
</dbReference>
<dbReference type="InterPro" id="IPR050204">
    <property type="entry name" value="AraC_XylS_family_regulators"/>
</dbReference>
<name>A0ABW2V7N8_9BACL</name>
<dbReference type="InterPro" id="IPR003313">
    <property type="entry name" value="AraC-bd"/>
</dbReference>
<evidence type="ECO:0000313" key="6">
    <source>
        <dbReference type="EMBL" id="MFC7750879.1"/>
    </source>
</evidence>
<dbReference type="InterPro" id="IPR018060">
    <property type="entry name" value="HTH_AraC"/>
</dbReference>
<keyword evidence="3" id="KW-0010">Activator</keyword>
<dbReference type="InterPro" id="IPR009057">
    <property type="entry name" value="Homeodomain-like_sf"/>
</dbReference>
<sequence length="276" mass="31754">MNRVLFLPLTEWDMSLPVYVTGAGGWLNQEPIDRPAGYADYQWIQCVSGEGKLRTRGITYAVKPGQGMLLYPDEPHAYEAVREPWGVRWVTFRGALAGPLLAKLRFRHSGVWNVSHPEAVLERISQIAGLLDSKNPMRGAACSSLAYQLLLDLYGTTTTERSDVRSRQDRLEQLTPLLQYMEDRCAEDLTLEDLSRRLGVTPQYVCRLFRQALDMRPFEYLAKCRIQKAKELLLAQPERKVEEIAVQAGYRNASYFIKQFKRQEGVTPVEFRRMHR</sequence>
<gene>
    <name evidence="6" type="ORF">ACFQWB_13210</name>
</gene>